<sequence length="119" mass="13254">MLTKRSLRRRNFPRLQPRGSQRSLLTELDEILANSGVAAFLSASRPAALDERFWQREPGTGWFPNWKRPSGSFGRDLRECLLAPRAEIAVTTLEPMSSGGYGESLARASQPFARGHPDA</sequence>
<dbReference type="EMBL" id="JAEFCI010008329">
    <property type="protein sequence ID" value="KAG5458538.1"/>
    <property type="molecule type" value="Genomic_DNA"/>
</dbReference>
<protein>
    <submittedName>
        <fullName evidence="2">Uncharacterized protein</fullName>
    </submittedName>
</protein>
<name>A0A8H7ZT17_9FUNG</name>
<proteinExistence type="predicted"/>
<keyword evidence="3" id="KW-1185">Reference proteome</keyword>
<reference evidence="2 3" key="1">
    <citation type="journal article" name="Sci. Rep.">
        <title>Genome-scale phylogenetic analyses confirm Olpidium as the closest living zoosporic fungus to the non-flagellated, terrestrial fungi.</title>
        <authorList>
            <person name="Chang Y."/>
            <person name="Rochon D."/>
            <person name="Sekimoto S."/>
            <person name="Wang Y."/>
            <person name="Chovatia M."/>
            <person name="Sandor L."/>
            <person name="Salamov A."/>
            <person name="Grigoriev I.V."/>
            <person name="Stajich J.E."/>
            <person name="Spatafora J.W."/>
        </authorList>
    </citation>
    <scope>NUCLEOTIDE SEQUENCE [LARGE SCALE GENOMIC DNA]</scope>
    <source>
        <strain evidence="2">S191</strain>
    </source>
</reference>
<evidence type="ECO:0000313" key="3">
    <source>
        <dbReference type="Proteomes" id="UP000673691"/>
    </source>
</evidence>
<dbReference type="Proteomes" id="UP000673691">
    <property type="component" value="Unassembled WGS sequence"/>
</dbReference>
<dbReference type="AlphaFoldDB" id="A0A8H7ZT17"/>
<organism evidence="2 3">
    <name type="scientific">Olpidium bornovanus</name>
    <dbReference type="NCBI Taxonomy" id="278681"/>
    <lineage>
        <taxon>Eukaryota</taxon>
        <taxon>Fungi</taxon>
        <taxon>Fungi incertae sedis</taxon>
        <taxon>Olpidiomycota</taxon>
        <taxon>Olpidiomycotina</taxon>
        <taxon>Olpidiomycetes</taxon>
        <taxon>Olpidiales</taxon>
        <taxon>Olpidiaceae</taxon>
        <taxon>Olpidium</taxon>
    </lineage>
</organism>
<accession>A0A8H7ZT17</accession>
<gene>
    <name evidence="2" type="ORF">BJ554DRAFT_1217</name>
</gene>
<evidence type="ECO:0000313" key="2">
    <source>
        <dbReference type="EMBL" id="KAG5458538.1"/>
    </source>
</evidence>
<comment type="caution">
    <text evidence="2">The sequence shown here is derived from an EMBL/GenBank/DDBJ whole genome shotgun (WGS) entry which is preliminary data.</text>
</comment>
<evidence type="ECO:0000256" key="1">
    <source>
        <dbReference type="SAM" id="MobiDB-lite"/>
    </source>
</evidence>
<feature type="region of interest" description="Disordered" evidence="1">
    <location>
        <begin position="96"/>
        <end position="119"/>
    </location>
</feature>